<evidence type="ECO:0000313" key="1">
    <source>
        <dbReference type="EMBL" id="MBX66842.1"/>
    </source>
</evidence>
<reference evidence="1" key="1">
    <citation type="submission" date="2018-02" db="EMBL/GenBank/DDBJ databases">
        <title>Rhizophora mucronata_Transcriptome.</title>
        <authorList>
            <person name="Meera S.P."/>
            <person name="Sreeshan A."/>
            <person name="Augustine A."/>
        </authorList>
    </citation>
    <scope>NUCLEOTIDE SEQUENCE</scope>
    <source>
        <tissue evidence="1">Leaf</tissue>
    </source>
</reference>
<dbReference type="EMBL" id="GGEC01086358">
    <property type="protein sequence ID" value="MBX66842.1"/>
    <property type="molecule type" value="Transcribed_RNA"/>
</dbReference>
<organism evidence="1">
    <name type="scientific">Rhizophora mucronata</name>
    <name type="common">Asiatic mangrove</name>
    <dbReference type="NCBI Taxonomy" id="61149"/>
    <lineage>
        <taxon>Eukaryota</taxon>
        <taxon>Viridiplantae</taxon>
        <taxon>Streptophyta</taxon>
        <taxon>Embryophyta</taxon>
        <taxon>Tracheophyta</taxon>
        <taxon>Spermatophyta</taxon>
        <taxon>Magnoliopsida</taxon>
        <taxon>eudicotyledons</taxon>
        <taxon>Gunneridae</taxon>
        <taxon>Pentapetalae</taxon>
        <taxon>rosids</taxon>
        <taxon>fabids</taxon>
        <taxon>Malpighiales</taxon>
        <taxon>Rhizophoraceae</taxon>
        <taxon>Rhizophora</taxon>
    </lineage>
</organism>
<dbReference type="AlphaFoldDB" id="A0A2P2QIK9"/>
<accession>A0A2P2QIK9</accession>
<name>A0A2P2QIK9_RHIMU</name>
<proteinExistence type="predicted"/>
<protein>
    <submittedName>
        <fullName evidence="1">Uncharacterized protein</fullName>
    </submittedName>
</protein>
<sequence length="28" mass="3388">MKMNIHIKHAFNLLMLILRVKLTSPMFF</sequence>